<protein>
    <submittedName>
        <fullName evidence="4">Zeta toxin family protein</fullName>
    </submittedName>
</protein>
<evidence type="ECO:0000256" key="2">
    <source>
        <dbReference type="ARBA" id="ARBA00022840"/>
    </source>
</evidence>
<reference evidence="5" key="1">
    <citation type="journal article" date="2019" name="Int. J. Syst. Evol. Microbiol.">
        <title>The Global Catalogue of Microorganisms (GCM) 10K type strain sequencing project: providing services to taxonomists for standard genome sequencing and annotation.</title>
        <authorList>
            <consortium name="The Broad Institute Genomics Platform"/>
            <consortium name="The Broad Institute Genome Sequencing Center for Infectious Disease"/>
            <person name="Wu L."/>
            <person name="Ma J."/>
        </authorList>
    </citation>
    <scope>NUCLEOTIDE SEQUENCE [LARGE SCALE GENOMIC DNA]</scope>
    <source>
        <strain evidence="5">JCM 31921</strain>
    </source>
</reference>
<dbReference type="InterPro" id="IPR010488">
    <property type="entry name" value="Zeta_toxin_domain"/>
</dbReference>
<evidence type="ECO:0000313" key="4">
    <source>
        <dbReference type="EMBL" id="GAA4452450.1"/>
    </source>
</evidence>
<dbReference type="RefSeq" id="WP_344823791.1">
    <property type="nucleotide sequence ID" value="NZ_BAABEZ010000014.1"/>
</dbReference>
<organism evidence="4 5">
    <name type="scientific">Rurimicrobium arvi</name>
    <dbReference type="NCBI Taxonomy" id="2049916"/>
    <lineage>
        <taxon>Bacteria</taxon>
        <taxon>Pseudomonadati</taxon>
        <taxon>Bacteroidota</taxon>
        <taxon>Chitinophagia</taxon>
        <taxon>Chitinophagales</taxon>
        <taxon>Chitinophagaceae</taxon>
        <taxon>Rurimicrobium</taxon>
    </lineage>
</organism>
<dbReference type="Pfam" id="PF06414">
    <property type="entry name" value="Zeta_toxin"/>
    <property type="match status" value="1"/>
</dbReference>
<feature type="domain" description="Zeta toxin" evidence="3">
    <location>
        <begin position="96"/>
        <end position="188"/>
    </location>
</feature>
<keyword evidence="2" id="KW-0067">ATP-binding</keyword>
<sequence length="246" mass="27799">MSRLRIFAGPNGSGKSTLFRQVASRFKVGAFVNADLIEQELIRSGLIDLSNFHVKASEEDFEAFKSSAEAQSLMRKAEKEGLQIDISIRENFIVDKSKLSHSYESALVAMFLRQILISGKKGFSYETVMSHPSKVTEIRTALDAGYRPYLYFVCTDDPIVNIQRVENRVEKGGHPVLSEKILSRYEKSLQNVFPAMSLCYRSYLFDNSGAQMTLVAEVHAGALLLHTNKIPNWFSEYILRHFVTTS</sequence>
<gene>
    <name evidence="4" type="ORF">GCM10023092_11500</name>
</gene>
<dbReference type="Proteomes" id="UP001501410">
    <property type="component" value="Unassembled WGS sequence"/>
</dbReference>
<name>A0ABP8MNG1_9BACT</name>
<proteinExistence type="predicted"/>
<comment type="caution">
    <text evidence="4">The sequence shown here is derived from an EMBL/GenBank/DDBJ whole genome shotgun (WGS) entry which is preliminary data.</text>
</comment>
<keyword evidence="5" id="KW-1185">Reference proteome</keyword>
<dbReference type="SUPFAM" id="SSF52540">
    <property type="entry name" value="P-loop containing nucleoside triphosphate hydrolases"/>
    <property type="match status" value="1"/>
</dbReference>
<evidence type="ECO:0000313" key="5">
    <source>
        <dbReference type="Proteomes" id="UP001501410"/>
    </source>
</evidence>
<keyword evidence="1" id="KW-0547">Nucleotide-binding</keyword>
<dbReference type="PANTHER" id="PTHR39206:SF1">
    <property type="entry name" value="SLL8004 PROTEIN"/>
    <property type="match status" value="1"/>
</dbReference>
<evidence type="ECO:0000256" key="1">
    <source>
        <dbReference type="ARBA" id="ARBA00022741"/>
    </source>
</evidence>
<dbReference type="PANTHER" id="PTHR39206">
    <property type="entry name" value="SLL8004 PROTEIN"/>
    <property type="match status" value="1"/>
</dbReference>
<dbReference type="InterPro" id="IPR027417">
    <property type="entry name" value="P-loop_NTPase"/>
</dbReference>
<dbReference type="EMBL" id="BAABEZ010000014">
    <property type="protein sequence ID" value="GAA4452450.1"/>
    <property type="molecule type" value="Genomic_DNA"/>
</dbReference>
<accession>A0ABP8MNG1</accession>
<evidence type="ECO:0000259" key="3">
    <source>
        <dbReference type="Pfam" id="PF06414"/>
    </source>
</evidence>
<dbReference type="Gene3D" id="3.40.50.300">
    <property type="entry name" value="P-loop containing nucleotide triphosphate hydrolases"/>
    <property type="match status" value="1"/>
</dbReference>